<gene>
    <name evidence="5" type="ORF">J2D75_13935</name>
</gene>
<dbReference type="EMBL" id="JAFVMG010000032">
    <property type="protein sequence ID" value="MBO1329560.1"/>
    <property type="molecule type" value="Genomic_DNA"/>
</dbReference>
<name>A0ABS3LQB2_9PROT</name>
<sequence>MPQTHTDDLCPIRRRGKRTVTPAMQRARDELFDAAPAYPDKYAVLNAIRALPRSFPLTRSARGLLERMVEKTRPESWDAMETPFIYAHNATLMGWTGLSLTALRRAVRELAEAGMIVPCDGRNGQRGRRWQGQDGMSQVGFSLASLRYRWPELQNQLEIGRRQRAEVAFLREAIADLNEQVRVAAELQCDEATALAAARIMRLRRGTDLIETLVSYHDNMKALWARVRPVENPAENSVGQPSKTAQCTPEMAPMDGQSGTHYTKRNNKKPKEVVVVAPDGRNRIEIMRCAGQVFQQEPSEGLEASILRGFPGTSTFFLTVCPALRDMCASATPDRAQLADAAELLSGQIGIGYQSWKTGCIALGRYEAAVAVIVMATRKDQGEQIRHPDAYFRALVERGVRGTLHLDRSLYALKDSIPPVNIRKCESL</sequence>
<keyword evidence="1" id="KW-0175">Coiled coil</keyword>
<evidence type="ECO:0000313" key="6">
    <source>
        <dbReference type="Proteomes" id="UP000664399"/>
    </source>
</evidence>
<feature type="compositionally biased region" description="Polar residues" evidence="2">
    <location>
        <begin position="234"/>
        <end position="247"/>
    </location>
</feature>
<comment type="caution">
    <text evidence="5">The sequence shown here is derived from an EMBL/GenBank/DDBJ whole genome shotgun (WGS) entry which is preliminary data.</text>
</comment>
<dbReference type="InterPro" id="IPR021760">
    <property type="entry name" value="RepC_C"/>
</dbReference>
<evidence type="ECO:0000259" key="4">
    <source>
        <dbReference type="Pfam" id="PF11800"/>
    </source>
</evidence>
<accession>A0ABS3LQB2</accession>
<feature type="coiled-coil region" evidence="1">
    <location>
        <begin position="160"/>
        <end position="187"/>
    </location>
</feature>
<protein>
    <submittedName>
        <fullName evidence="5">Replicator initiator RepC</fullName>
    </submittedName>
</protein>
<feature type="region of interest" description="Disordered" evidence="2">
    <location>
        <begin position="233"/>
        <end position="269"/>
    </location>
</feature>
<evidence type="ECO:0000313" key="5">
    <source>
        <dbReference type="EMBL" id="MBO1329560.1"/>
    </source>
</evidence>
<feature type="domain" description="Plasmid replication protein C C-terminal" evidence="4">
    <location>
        <begin position="316"/>
        <end position="414"/>
    </location>
</feature>
<evidence type="ECO:0000256" key="1">
    <source>
        <dbReference type="SAM" id="Coils"/>
    </source>
</evidence>
<evidence type="ECO:0000256" key="2">
    <source>
        <dbReference type="SAM" id="MobiDB-lite"/>
    </source>
</evidence>
<reference evidence="5 6" key="1">
    <citation type="submission" date="2021-03" db="EMBL/GenBank/DDBJ databases">
        <title>The complete genome sequence of Acetobacter suratthaniensis TBRC 1719.</title>
        <authorList>
            <person name="Charoenyingcharoen P."/>
            <person name="Yukphan P."/>
        </authorList>
    </citation>
    <scope>NUCLEOTIDE SEQUENCE [LARGE SCALE GENOMIC DNA]</scope>
    <source>
        <strain evidence="5 6">TBRC 1719</strain>
    </source>
</reference>
<dbReference type="RefSeq" id="WP_207855393.1">
    <property type="nucleotide sequence ID" value="NZ_JAFVMG010000032.1"/>
</dbReference>
<dbReference type="InterPro" id="IPR005090">
    <property type="entry name" value="RepC_N"/>
</dbReference>
<keyword evidence="6" id="KW-1185">Reference proteome</keyword>
<dbReference type="Proteomes" id="UP000664399">
    <property type="component" value="Unassembled WGS sequence"/>
</dbReference>
<dbReference type="Pfam" id="PF11800">
    <property type="entry name" value="RP-C_C"/>
    <property type="match status" value="1"/>
</dbReference>
<evidence type="ECO:0000259" key="3">
    <source>
        <dbReference type="Pfam" id="PF03428"/>
    </source>
</evidence>
<proteinExistence type="predicted"/>
<feature type="domain" description="Plasmid replication protein C N-terminal" evidence="3">
    <location>
        <begin position="18"/>
        <end position="184"/>
    </location>
</feature>
<dbReference type="Pfam" id="PF03428">
    <property type="entry name" value="RP-C"/>
    <property type="match status" value="1"/>
</dbReference>
<organism evidence="5 6">
    <name type="scientific">Acetobacter suratthaniensis</name>
    <dbReference type="NCBI Taxonomy" id="1502841"/>
    <lineage>
        <taxon>Bacteria</taxon>
        <taxon>Pseudomonadati</taxon>
        <taxon>Pseudomonadota</taxon>
        <taxon>Alphaproteobacteria</taxon>
        <taxon>Acetobacterales</taxon>
        <taxon>Acetobacteraceae</taxon>
        <taxon>Acetobacter</taxon>
    </lineage>
</organism>